<comment type="similarity">
    <text evidence="4">Belongs to the metallo-beta-lactamase superfamily. Class-B beta-lactamase family.</text>
</comment>
<evidence type="ECO:0000256" key="10">
    <source>
        <dbReference type="ARBA" id="ARBA00022801"/>
    </source>
</evidence>
<dbReference type="PROSITE" id="PS00743">
    <property type="entry name" value="BETA_LACTAMASE_B_1"/>
    <property type="match status" value="1"/>
</dbReference>
<evidence type="ECO:0000313" key="16">
    <source>
        <dbReference type="Proteomes" id="UP000578569"/>
    </source>
</evidence>
<organism evidence="15 16">
    <name type="scientific">Sphingomicrobium lutaoense</name>
    <dbReference type="NCBI Taxonomy" id="515949"/>
    <lineage>
        <taxon>Bacteria</taxon>
        <taxon>Pseudomonadati</taxon>
        <taxon>Pseudomonadota</taxon>
        <taxon>Alphaproteobacteria</taxon>
        <taxon>Sphingomonadales</taxon>
        <taxon>Sphingomonadaceae</taxon>
        <taxon>Sphingomicrobium</taxon>
    </lineage>
</organism>
<dbReference type="GO" id="GO:0046677">
    <property type="term" value="P:response to antibiotic"/>
    <property type="evidence" value="ECO:0007669"/>
    <property type="project" value="UniProtKB-KW"/>
</dbReference>
<dbReference type="GO" id="GO:0008800">
    <property type="term" value="F:beta-lactamase activity"/>
    <property type="evidence" value="ECO:0007669"/>
    <property type="project" value="UniProtKB-EC"/>
</dbReference>
<dbReference type="EC" id="3.5.2.6" evidence="6"/>
<feature type="domain" description="Metallo-beta-lactamase" evidence="14">
    <location>
        <begin position="45"/>
        <end position="221"/>
    </location>
</feature>
<dbReference type="Gene3D" id="3.60.15.10">
    <property type="entry name" value="Ribonuclease Z/Hydroxyacylglutathione hydrolase-like"/>
    <property type="match status" value="1"/>
</dbReference>
<evidence type="ECO:0000256" key="2">
    <source>
        <dbReference type="ARBA" id="ARBA00001947"/>
    </source>
</evidence>
<accession>A0A839Z066</accession>
<dbReference type="InterPro" id="IPR036866">
    <property type="entry name" value="RibonucZ/Hydroxyglut_hydro"/>
</dbReference>
<dbReference type="SMART" id="SM00849">
    <property type="entry name" value="Lactamase_B"/>
    <property type="match status" value="1"/>
</dbReference>
<dbReference type="Proteomes" id="UP000578569">
    <property type="component" value="Unassembled WGS sequence"/>
</dbReference>
<keyword evidence="11" id="KW-0862">Zinc</keyword>
<keyword evidence="8 13" id="KW-0732">Signal</keyword>
<comment type="catalytic activity">
    <reaction evidence="1">
        <text>a beta-lactam + H2O = a substituted beta-amino acid</text>
        <dbReference type="Rhea" id="RHEA:20401"/>
        <dbReference type="ChEBI" id="CHEBI:15377"/>
        <dbReference type="ChEBI" id="CHEBI:35627"/>
        <dbReference type="ChEBI" id="CHEBI:140347"/>
        <dbReference type="EC" id="3.5.2.6"/>
    </reaction>
</comment>
<evidence type="ECO:0000256" key="6">
    <source>
        <dbReference type="ARBA" id="ARBA00012865"/>
    </source>
</evidence>
<keyword evidence="10 15" id="KW-0378">Hydrolase</keyword>
<evidence type="ECO:0000256" key="5">
    <source>
        <dbReference type="ARBA" id="ARBA00011245"/>
    </source>
</evidence>
<dbReference type="GO" id="GO:0042597">
    <property type="term" value="C:periplasmic space"/>
    <property type="evidence" value="ECO:0007669"/>
    <property type="project" value="UniProtKB-SubCell"/>
</dbReference>
<evidence type="ECO:0000256" key="11">
    <source>
        <dbReference type="ARBA" id="ARBA00022833"/>
    </source>
</evidence>
<dbReference type="CDD" id="cd16282">
    <property type="entry name" value="metallo-hydrolase-like_MBL-fold"/>
    <property type="match status" value="1"/>
</dbReference>
<evidence type="ECO:0000256" key="7">
    <source>
        <dbReference type="ARBA" id="ARBA00022723"/>
    </source>
</evidence>
<dbReference type="EMBL" id="JACICF010000001">
    <property type="protein sequence ID" value="MBB3764080.1"/>
    <property type="molecule type" value="Genomic_DNA"/>
</dbReference>
<dbReference type="AlphaFoldDB" id="A0A839Z066"/>
<keyword evidence="12" id="KW-0046">Antibiotic resistance</keyword>
<proteinExistence type="inferred from homology"/>
<evidence type="ECO:0000259" key="14">
    <source>
        <dbReference type="SMART" id="SM00849"/>
    </source>
</evidence>
<dbReference type="Pfam" id="PF00753">
    <property type="entry name" value="Lactamase_B"/>
    <property type="match status" value="1"/>
</dbReference>
<dbReference type="GO" id="GO:0008270">
    <property type="term" value="F:zinc ion binding"/>
    <property type="evidence" value="ECO:0007669"/>
    <property type="project" value="InterPro"/>
</dbReference>
<feature type="signal peptide" evidence="13">
    <location>
        <begin position="1"/>
        <end position="20"/>
    </location>
</feature>
<keyword evidence="9" id="KW-0574">Periplasm</keyword>
<dbReference type="InterPro" id="IPR001279">
    <property type="entry name" value="Metallo-B-lactamas"/>
</dbReference>
<reference evidence="15 16" key="1">
    <citation type="submission" date="2020-08" db="EMBL/GenBank/DDBJ databases">
        <title>Genomic Encyclopedia of Type Strains, Phase IV (KMG-IV): sequencing the most valuable type-strain genomes for metagenomic binning, comparative biology and taxonomic classification.</title>
        <authorList>
            <person name="Goeker M."/>
        </authorList>
    </citation>
    <scope>NUCLEOTIDE SEQUENCE [LARGE SCALE GENOMIC DNA]</scope>
    <source>
        <strain evidence="15 16">DSM 24194</strain>
    </source>
</reference>
<protein>
    <recommendedName>
        <fullName evidence="6">beta-lactamase</fullName>
        <ecNumber evidence="6">3.5.2.6</ecNumber>
    </recommendedName>
</protein>
<evidence type="ECO:0000256" key="13">
    <source>
        <dbReference type="SAM" id="SignalP"/>
    </source>
</evidence>
<evidence type="ECO:0000256" key="12">
    <source>
        <dbReference type="ARBA" id="ARBA00023251"/>
    </source>
</evidence>
<dbReference type="SUPFAM" id="SSF56281">
    <property type="entry name" value="Metallo-hydrolase/oxidoreductase"/>
    <property type="match status" value="1"/>
</dbReference>
<comment type="cofactor">
    <cofactor evidence="2">
        <name>Zn(2+)</name>
        <dbReference type="ChEBI" id="CHEBI:29105"/>
    </cofactor>
</comment>
<feature type="chain" id="PRO_5033059800" description="beta-lactamase" evidence="13">
    <location>
        <begin position="21"/>
        <end position="295"/>
    </location>
</feature>
<keyword evidence="7" id="KW-0479">Metal-binding</keyword>
<evidence type="ECO:0000256" key="1">
    <source>
        <dbReference type="ARBA" id="ARBA00001526"/>
    </source>
</evidence>
<keyword evidence="16" id="KW-1185">Reference proteome</keyword>
<evidence type="ECO:0000256" key="9">
    <source>
        <dbReference type="ARBA" id="ARBA00022764"/>
    </source>
</evidence>
<evidence type="ECO:0000256" key="4">
    <source>
        <dbReference type="ARBA" id="ARBA00005250"/>
    </source>
</evidence>
<dbReference type="PANTHER" id="PTHR42951">
    <property type="entry name" value="METALLO-BETA-LACTAMASE DOMAIN-CONTAINING"/>
    <property type="match status" value="1"/>
</dbReference>
<name>A0A839Z066_9SPHN</name>
<dbReference type="PANTHER" id="PTHR42951:SF4">
    <property type="entry name" value="ACYL-COENZYME A THIOESTERASE MBLAC2"/>
    <property type="match status" value="1"/>
</dbReference>
<dbReference type="InterPro" id="IPR001018">
    <property type="entry name" value="Beta-lactamase_class-B_CS"/>
</dbReference>
<dbReference type="InterPro" id="IPR050855">
    <property type="entry name" value="NDM-1-like"/>
</dbReference>
<dbReference type="RefSeq" id="WP_183933369.1">
    <property type="nucleotide sequence ID" value="NZ_JACICF010000001.1"/>
</dbReference>
<evidence type="ECO:0000256" key="3">
    <source>
        <dbReference type="ARBA" id="ARBA00004418"/>
    </source>
</evidence>
<dbReference type="GO" id="GO:0017001">
    <property type="term" value="P:antibiotic catabolic process"/>
    <property type="evidence" value="ECO:0007669"/>
    <property type="project" value="InterPro"/>
</dbReference>
<comment type="subcellular location">
    <subcellularLocation>
        <location evidence="3">Periplasm</location>
    </subcellularLocation>
</comment>
<evidence type="ECO:0000313" key="15">
    <source>
        <dbReference type="EMBL" id="MBB3764080.1"/>
    </source>
</evidence>
<comment type="caution">
    <text evidence="15">The sequence shown here is derived from an EMBL/GenBank/DDBJ whole genome shotgun (WGS) entry which is preliminary data.</text>
</comment>
<evidence type="ECO:0000256" key="8">
    <source>
        <dbReference type="ARBA" id="ARBA00022729"/>
    </source>
</evidence>
<sequence>MRHIAPALAALAMLSAPAGAQDRFADRVIEVREVAPGVAVMFGQGGNIGVSHGEDGVVLIDDQFAGLTDKILAAVDDLGHGPVRFVLNTHYHGDHTGGNENLGKAGAIIMAHHNVRARLAEALEEGEGTGGLPVLTFASGVNLHWNGEEIHIFHVHHAHTDGDSIVGFRNANVVHMGDTFFNKVTWPYIDLTAGGSIDGLIATAKRVLDHSDAETVIIPGHGPLADRADLAAYHDMLVALRDRVQQGVDNGETLDELQARNLTAGYEVGEGFITGPKFIEAVYKSLTGSTDYKPR</sequence>
<comment type="subunit">
    <text evidence="5">Monomer.</text>
</comment>
<gene>
    <name evidence="15" type="ORF">FHS50_001103</name>
</gene>